<dbReference type="Gene3D" id="3.40.50.200">
    <property type="entry name" value="Peptidase S8/S53 domain"/>
    <property type="match status" value="1"/>
</dbReference>
<dbReference type="PANTHER" id="PTHR43806:SF11">
    <property type="entry name" value="CEREVISIN-RELATED"/>
    <property type="match status" value="1"/>
</dbReference>
<keyword evidence="11" id="KW-1185">Reference proteome</keyword>
<dbReference type="Proteomes" id="UP000027178">
    <property type="component" value="Unassembled WGS sequence"/>
</dbReference>
<proteinExistence type="inferred from homology"/>
<feature type="compositionally biased region" description="Low complexity" evidence="6">
    <location>
        <begin position="401"/>
        <end position="416"/>
    </location>
</feature>
<name>A0A066YZ07_9ACTN</name>
<dbReference type="InterPro" id="IPR023827">
    <property type="entry name" value="Peptidase_S8_Asp-AS"/>
</dbReference>
<keyword evidence="8" id="KW-0732">Signal</keyword>
<sequence>MLRICGAMILAGATLFTGAPPSAADQVRNDQWANSYFGLEKVRSIGRGAGVTVAVIDTGVDASHQDLAGSVLEGYDPSGQGLSTKPTEAHGTKMASLIAGHGHGTDGVLGLAPDAKILPIYKDGAGGADAVPKGIRWAVDHGAKVVNISLGSPDAAGSDPALTDAVAYAVQHDVLIVGPTGNSGLGSVESPANEPGVLAVGAIDRTGRIWAQSNYGAQTLISAPGVRIVSAGACAGSQYCIGDGTSDATAYVSGTAALVRAKYPKLTAGQVAERLVKSAKAPAALKGGKLPDPHYGYGILSPYDALTKDIPAGPAQGPLAAVADPTTPPDTDPAQAALPLQQHPSGPAPALILAVAGGAVILLLVVTVLVMARSRRRAAPAVPPPGWPPVQQPRYGPPGPYGQQPGHPQQHWHGGR</sequence>
<comment type="similarity">
    <text evidence="1 5">Belongs to the peptidase S8 family.</text>
</comment>
<evidence type="ECO:0000259" key="9">
    <source>
        <dbReference type="Pfam" id="PF00082"/>
    </source>
</evidence>
<evidence type="ECO:0000256" key="8">
    <source>
        <dbReference type="SAM" id="SignalP"/>
    </source>
</evidence>
<dbReference type="InterPro" id="IPR015500">
    <property type="entry name" value="Peptidase_S8_subtilisin-rel"/>
</dbReference>
<feature type="active site" description="Charge relay system" evidence="5">
    <location>
        <position position="57"/>
    </location>
</feature>
<accession>A0A066YZ07</accession>
<feature type="signal peptide" evidence="8">
    <location>
        <begin position="1"/>
        <end position="24"/>
    </location>
</feature>
<feature type="compositionally biased region" description="Pro residues" evidence="6">
    <location>
        <begin position="381"/>
        <end position="400"/>
    </location>
</feature>
<feature type="region of interest" description="Disordered" evidence="6">
    <location>
        <begin position="315"/>
        <end position="342"/>
    </location>
</feature>
<keyword evidence="7" id="KW-1133">Transmembrane helix</keyword>
<feature type="chain" id="PRO_5001632038" evidence="8">
    <location>
        <begin position="25"/>
        <end position="416"/>
    </location>
</feature>
<keyword evidence="7" id="KW-0812">Transmembrane</keyword>
<evidence type="ECO:0000256" key="1">
    <source>
        <dbReference type="ARBA" id="ARBA00011073"/>
    </source>
</evidence>
<dbReference type="PANTHER" id="PTHR43806">
    <property type="entry name" value="PEPTIDASE S8"/>
    <property type="match status" value="1"/>
</dbReference>
<evidence type="ECO:0000313" key="10">
    <source>
        <dbReference type="EMBL" id="KDN85194.1"/>
    </source>
</evidence>
<dbReference type="SUPFAM" id="SSF52743">
    <property type="entry name" value="Subtilisin-like"/>
    <property type="match status" value="1"/>
</dbReference>
<dbReference type="PATRIC" id="fig|1348663.4.peg.2895"/>
<feature type="active site" description="Charge relay system" evidence="5">
    <location>
        <position position="90"/>
    </location>
</feature>
<dbReference type="GO" id="GO:0004252">
    <property type="term" value="F:serine-type endopeptidase activity"/>
    <property type="evidence" value="ECO:0007669"/>
    <property type="project" value="UniProtKB-UniRule"/>
</dbReference>
<dbReference type="InterPro" id="IPR036852">
    <property type="entry name" value="Peptidase_S8/S53_dom_sf"/>
</dbReference>
<dbReference type="InterPro" id="IPR000209">
    <property type="entry name" value="Peptidase_S8/S53_dom"/>
</dbReference>
<dbReference type="InterPro" id="IPR050131">
    <property type="entry name" value="Peptidase_S8_subtilisin-like"/>
</dbReference>
<organism evidence="10 11">
    <name type="scientific">Kitasatospora cheerisanensis KCTC 2395</name>
    <dbReference type="NCBI Taxonomy" id="1348663"/>
    <lineage>
        <taxon>Bacteria</taxon>
        <taxon>Bacillati</taxon>
        <taxon>Actinomycetota</taxon>
        <taxon>Actinomycetes</taxon>
        <taxon>Kitasatosporales</taxon>
        <taxon>Streptomycetaceae</taxon>
        <taxon>Kitasatospora</taxon>
    </lineage>
</organism>
<protein>
    <submittedName>
        <fullName evidence="10">Putative M08 family peptidase</fullName>
    </submittedName>
</protein>
<reference evidence="10 11" key="1">
    <citation type="submission" date="2014-05" db="EMBL/GenBank/DDBJ databases">
        <title>Draft Genome Sequence of Kitasatospora cheerisanensis KCTC 2395.</title>
        <authorList>
            <person name="Nam D.H."/>
        </authorList>
    </citation>
    <scope>NUCLEOTIDE SEQUENCE [LARGE SCALE GENOMIC DNA]</scope>
    <source>
        <strain evidence="10 11">KCTC 2395</strain>
    </source>
</reference>
<comment type="caution">
    <text evidence="10">The sequence shown here is derived from an EMBL/GenBank/DDBJ whole genome shotgun (WGS) entry which is preliminary data.</text>
</comment>
<evidence type="ECO:0000256" key="5">
    <source>
        <dbReference type="PROSITE-ProRule" id="PRU01240"/>
    </source>
</evidence>
<evidence type="ECO:0000256" key="4">
    <source>
        <dbReference type="ARBA" id="ARBA00022825"/>
    </source>
</evidence>
<keyword evidence="4 5" id="KW-0720">Serine protease</keyword>
<evidence type="ECO:0000256" key="2">
    <source>
        <dbReference type="ARBA" id="ARBA00022670"/>
    </source>
</evidence>
<feature type="domain" description="Peptidase S8/S53" evidence="9">
    <location>
        <begin position="48"/>
        <end position="298"/>
    </location>
</feature>
<dbReference type="PRINTS" id="PR00723">
    <property type="entry name" value="SUBTILISIN"/>
</dbReference>
<evidence type="ECO:0000256" key="7">
    <source>
        <dbReference type="SAM" id="Phobius"/>
    </source>
</evidence>
<dbReference type="EMBL" id="JNBY01000086">
    <property type="protein sequence ID" value="KDN85194.1"/>
    <property type="molecule type" value="Genomic_DNA"/>
</dbReference>
<dbReference type="GO" id="GO:0006508">
    <property type="term" value="P:proteolysis"/>
    <property type="evidence" value="ECO:0007669"/>
    <property type="project" value="UniProtKB-KW"/>
</dbReference>
<dbReference type="PROSITE" id="PS51892">
    <property type="entry name" value="SUBTILASE"/>
    <property type="match status" value="1"/>
</dbReference>
<dbReference type="eggNOG" id="COG1404">
    <property type="taxonomic scope" value="Bacteria"/>
</dbReference>
<evidence type="ECO:0000256" key="3">
    <source>
        <dbReference type="ARBA" id="ARBA00022801"/>
    </source>
</evidence>
<feature type="active site" description="Charge relay system" evidence="5">
    <location>
        <position position="246"/>
    </location>
</feature>
<dbReference type="HOGENOM" id="CLU_011263_13_3_11"/>
<dbReference type="PROSITE" id="PS00136">
    <property type="entry name" value="SUBTILASE_ASP"/>
    <property type="match status" value="1"/>
</dbReference>
<dbReference type="AlphaFoldDB" id="A0A066YZ07"/>
<feature type="region of interest" description="Disordered" evidence="6">
    <location>
        <begin position="377"/>
        <end position="416"/>
    </location>
</feature>
<dbReference type="Pfam" id="PF00082">
    <property type="entry name" value="Peptidase_S8"/>
    <property type="match status" value="1"/>
</dbReference>
<feature type="transmembrane region" description="Helical" evidence="7">
    <location>
        <begin position="350"/>
        <end position="372"/>
    </location>
</feature>
<evidence type="ECO:0000256" key="6">
    <source>
        <dbReference type="SAM" id="MobiDB-lite"/>
    </source>
</evidence>
<evidence type="ECO:0000313" key="11">
    <source>
        <dbReference type="Proteomes" id="UP000027178"/>
    </source>
</evidence>
<keyword evidence="7" id="KW-0472">Membrane</keyword>
<keyword evidence="3 5" id="KW-0378">Hydrolase</keyword>
<gene>
    <name evidence="10" type="ORF">KCH_30130</name>
</gene>
<keyword evidence="2 5" id="KW-0645">Protease</keyword>